<sequence length="634" mass="66825">MDDALPPTTPPRHGSRDFRDVLTARTSRRNIVLGATIAAAHLALAPGAAALARPAGRRLRAAFRPVPASAADRVVVPAGHRTAVLAPWGAPLLPDGPRWRPDGGGSAADQARQIGSHHSGLRYLPLAGGAGGDRHGMLVIHHESVDPVLLHHREPGGGRAVTAARVAKGLAAQGVTAIEVRRGRDGTWHPVGSPRDARLTGTTPVVFSGPLATGHPALESTAEPVGTLSNSGHGATPWGTHLVCEENANGWFGTDDPRWRPTATERRYGLGALDHGHGWHRADPRFDLARSPGEPHRFGWIVEVDPLALDGRTPVKRTALGRFNHSAAAVGETGDGRVTVHSGDDQDGGYLYRFVGDRPWRRERAGGRSPLDHGVLQVARFDEDGTGRWLPLVHGRATLTAAYGWRDQADVVLRAREAADALGATRMDRPQQIVVDPRTGEVFAALANSAGGFGGDAGSRDANPYGHIIRMHDDPDGGTGLRWDVFVLGGDPAHDPSVRLGPSSAFGSPKGLHLDPAGVLWISTGVSPHSQHLAERGHENLGNNALLAADPATGEIRRFLTAPRGAEVTGVSSTPDGRTLFVNIQHPGSATAAWGAPTPTDPQAVSSWPDHRPDGRPRSATITVRRDDGGVVGG</sequence>
<dbReference type="Proteomes" id="UP001596160">
    <property type="component" value="Unassembled WGS sequence"/>
</dbReference>
<evidence type="ECO:0000256" key="1">
    <source>
        <dbReference type="SAM" id="MobiDB-lite"/>
    </source>
</evidence>
<name>A0ABW0AN01_9ACTN</name>
<evidence type="ECO:0000256" key="2">
    <source>
        <dbReference type="SAM" id="Phobius"/>
    </source>
</evidence>
<dbReference type="SUPFAM" id="SSF63829">
    <property type="entry name" value="Calcium-dependent phosphotriesterase"/>
    <property type="match status" value="1"/>
</dbReference>
<proteinExistence type="predicted"/>
<organism evidence="3 4">
    <name type="scientific">Streptomyces amakusaensis</name>
    <dbReference type="NCBI Taxonomy" id="67271"/>
    <lineage>
        <taxon>Bacteria</taxon>
        <taxon>Bacillati</taxon>
        <taxon>Actinomycetota</taxon>
        <taxon>Actinomycetes</taxon>
        <taxon>Kitasatosporales</taxon>
        <taxon>Streptomycetaceae</taxon>
        <taxon>Streptomyces</taxon>
    </lineage>
</organism>
<keyword evidence="2" id="KW-0472">Membrane</keyword>
<keyword evidence="2" id="KW-1133">Transmembrane helix</keyword>
<dbReference type="InterPro" id="IPR008557">
    <property type="entry name" value="PhoX"/>
</dbReference>
<feature type="region of interest" description="Disordered" evidence="1">
    <location>
        <begin position="590"/>
        <end position="634"/>
    </location>
</feature>
<dbReference type="PANTHER" id="PTHR35399:SF2">
    <property type="entry name" value="DUF839 DOMAIN-CONTAINING PROTEIN"/>
    <property type="match status" value="1"/>
</dbReference>
<evidence type="ECO:0000313" key="3">
    <source>
        <dbReference type="EMBL" id="MFC5153089.1"/>
    </source>
</evidence>
<feature type="compositionally biased region" description="Basic and acidic residues" evidence="1">
    <location>
        <begin position="624"/>
        <end position="634"/>
    </location>
</feature>
<dbReference type="PROSITE" id="PS51318">
    <property type="entry name" value="TAT"/>
    <property type="match status" value="1"/>
</dbReference>
<feature type="transmembrane region" description="Helical" evidence="2">
    <location>
        <begin position="31"/>
        <end position="52"/>
    </location>
</feature>
<dbReference type="Pfam" id="PF05787">
    <property type="entry name" value="PhoX"/>
    <property type="match status" value="1"/>
</dbReference>
<reference evidence="4" key="1">
    <citation type="journal article" date="2019" name="Int. J. Syst. Evol. Microbiol.">
        <title>The Global Catalogue of Microorganisms (GCM) 10K type strain sequencing project: providing services to taxonomists for standard genome sequencing and annotation.</title>
        <authorList>
            <consortium name="The Broad Institute Genomics Platform"/>
            <consortium name="The Broad Institute Genome Sequencing Center for Infectious Disease"/>
            <person name="Wu L."/>
            <person name="Ma J."/>
        </authorList>
    </citation>
    <scope>NUCLEOTIDE SEQUENCE [LARGE SCALE GENOMIC DNA]</scope>
    <source>
        <strain evidence="4">PCU 266</strain>
    </source>
</reference>
<protein>
    <submittedName>
        <fullName evidence="3">PhoX family phosphatase</fullName>
    </submittedName>
</protein>
<dbReference type="EMBL" id="JBHSKP010000008">
    <property type="protein sequence ID" value="MFC5153089.1"/>
    <property type="molecule type" value="Genomic_DNA"/>
</dbReference>
<keyword evidence="4" id="KW-1185">Reference proteome</keyword>
<comment type="caution">
    <text evidence="3">The sequence shown here is derived from an EMBL/GenBank/DDBJ whole genome shotgun (WGS) entry which is preliminary data.</text>
</comment>
<gene>
    <name evidence="3" type="ORF">ACFPRH_15230</name>
</gene>
<keyword evidence="2" id="KW-0812">Transmembrane</keyword>
<dbReference type="InterPro" id="IPR006311">
    <property type="entry name" value="TAT_signal"/>
</dbReference>
<dbReference type="PANTHER" id="PTHR35399">
    <property type="entry name" value="SLR8030 PROTEIN"/>
    <property type="match status" value="1"/>
</dbReference>
<evidence type="ECO:0000313" key="4">
    <source>
        <dbReference type="Proteomes" id="UP001596160"/>
    </source>
</evidence>
<dbReference type="RefSeq" id="WP_344474268.1">
    <property type="nucleotide sequence ID" value="NZ_BAAASB010000004.1"/>
</dbReference>
<accession>A0ABW0AN01</accession>